<dbReference type="Proteomes" id="UP000091820">
    <property type="component" value="Unassembled WGS sequence"/>
</dbReference>
<name>A0A1A9W0B5_9MUSC</name>
<keyword evidence="1" id="KW-0472">Membrane</keyword>
<keyword evidence="3" id="KW-1185">Reference proteome</keyword>
<accession>A0A1A9W0B5</accession>
<dbReference type="EnsemblMetazoa" id="GBRI001543-RA">
    <property type="protein sequence ID" value="GBRI001543-PA"/>
    <property type="gene ID" value="GBRI001543"/>
</dbReference>
<evidence type="ECO:0000313" key="2">
    <source>
        <dbReference type="EnsemblMetazoa" id="GBRI001543-PA"/>
    </source>
</evidence>
<proteinExistence type="predicted"/>
<protein>
    <submittedName>
        <fullName evidence="2">Uncharacterized protein</fullName>
    </submittedName>
</protein>
<dbReference type="VEuPathDB" id="VectorBase:GBRI001543"/>
<reference evidence="3" key="1">
    <citation type="submission" date="2014-03" db="EMBL/GenBank/DDBJ databases">
        <authorList>
            <person name="Aksoy S."/>
            <person name="Warren W."/>
            <person name="Wilson R.K."/>
        </authorList>
    </citation>
    <scope>NUCLEOTIDE SEQUENCE [LARGE SCALE GENOMIC DNA]</scope>
    <source>
        <strain evidence="3">IAEA</strain>
    </source>
</reference>
<evidence type="ECO:0000313" key="3">
    <source>
        <dbReference type="Proteomes" id="UP000091820"/>
    </source>
</evidence>
<keyword evidence="1" id="KW-1133">Transmembrane helix</keyword>
<dbReference type="AlphaFoldDB" id="A0A1A9W0B5"/>
<feature type="transmembrane region" description="Helical" evidence="1">
    <location>
        <begin position="36"/>
        <end position="55"/>
    </location>
</feature>
<keyword evidence="1" id="KW-0812">Transmembrane</keyword>
<sequence>MFISSLTDNRSNTLDICIEVYAARSLEQSIQIYPRIAFGSCLTYNITSVILFLLLKENKAKFIGPLELELIPNTEYEYYLTSQAGTSCSVDLSAIEANEIKS</sequence>
<evidence type="ECO:0000256" key="1">
    <source>
        <dbReference type="SAM" id="Phobius"/>
    </source>
</evidence>
<reference evidence="2" key="2">
    <citation type="submission" date="2020-05" db="UniProtKB">
        <authorList>
            <consortium name="EnsemblMetazoa"/>
        </authorList>
    </citation>
    <scope>IDENTIFICATION</scope>
    <source>
        <strain evidence="2">IAEA</strain>
    </source>
</reference>
<organism evidence="2 3">
    <name type="scientific">Glossina brevipalpis</name>
    <dbReference type="NCBI Taxonomy" id="37001"/>
    <lineage>
        <taxon>Eukaryota</taxon>
        <taxon>Metazoa</taxon>
        <taxon>Ecdysozoa</taxon>
        <taxon>Arthropoda</taxon>
        <taxon>Hexapoda</taxon>
        <taxon>Insecta</taxon>
        <taxon>Pterygota</taxon>
        <taxon>Neoptera</taxon>
        <taxon>Endopterygota</taxon>
        <taxon>Diptera</taxon>
        <taxon>Brachycera</taxon>
        <taxon>Muscomorpha</taxon>
        <taxon>Hippoboscoidea</taxon>
        <taxon>Glossinidae</taxon>
        <taxon>Glossina</taxon>
    </lineage>
</organism>